<evidence type="ECO:0000313" key="2">
    <source>
        <dbReference type="EMBL" id="KAK0749412.1"/>
    </source>
</evidence>
<feature type="compositionally biased region" description="Pro residues" evidence="1">
    <location>
        <begin position="1"/>
        <end position="12"/>
    </location>
</feature>
<dbReference type="Proteomes" id="UP001172155">
    <property type="component" value="Unassembled WGS sequence"/>
</dbReference>
<sequence length="959" mass="104498">MPLFPPTPPTPGSSPRRRQAATSCDESNDDLRRRHSVRFVGPCSSHLQANTNRGGGAGSVHDHRRGDIDSSEHPDKDENALTNTAQPNRMGLQPPTRPLCPPRRPPRDPPPPVPLPGLAASYMDALKAGDELYTPEDDIASAPSSYRRLRRSRSLFASEDTPTRPSQDGRSPFRGVASPASQPRRLLHSASREGTPVNGTPPMRTPRSMNFLRNRRILAGSRASKESPRAESLDQGHWNQTEEKPLVMAKSSPQLKNKASTLLGPKTKRSEPAMRKSLRSQPSADDEEGPLPSLPVVKDGGSFKIKARKASQSIKTKLKSLFNLSRSEEQPMSLPSQHIDSQRTHVSGGFNSIMSSGSSQEPPVAADWGSFRRVPSAFPALQSGAPQLYHSNKGSMENLRTEQERKVSDDRSLTSWAHSGPSTLTSQQQQEWREWERQRLSIIGETGMHAPSPSMQRPPLAAHLLQYGEDDTEEWTQPGPKSDGQRIYSALMKRVQAIHGKNSEIINEQELTSEAGDERPQPCARGRYDFCDDTPRAIRNCASHRDLCFSSHPFDTPTRSSKTSSHDEGLGEQARQGSSSFSAALMAAETRPGSAPIKNGGRKLAVAPVKGTLLNFNTVAADSADPFTSGLAEGTRSGGRRKPLADRPSAFFGSPTSHLFRTTSPYRRALKQTIDEDREARERQISTATHSSSEGGTQIHIIPPESVSEVPDDINDAYYSESVYSDEGDASGKGYLDLASPPVVGTNHRPAGYCGSSSDTSVDWKKWLSVNMAKLELSPGSSQATEVEYALPTMPKSFSGGHVREEAQIYEDTDDSFQAAEPPTHRPTLPTSPLATVEQNVVKLSSQQRPAKHSTPPAYRPPMHENNSPSSAPPIPPKSSLRDVPARLRRAEPSIARTYSPALSSSPGLSAAIQKQFGPVVPRQTGRGGVREMSAASEESQGGQREYFGTRDEDLPAFI</sequence>
<feature type="region of interest" description="Disordered" evidence="1">
    <location>
        <begin position="1"/>
        <end position="119"/>
    </location>
</feature>
<organism evidence="2 3">
    <name type="scientific">Schizothecium vesticola</name>
    <dbReference type="NCBI Taxonomy" id="314040"/>
    <lineage>
        <taxon>Eukaryota</taxon>
        <taxon>Fungi</taxon>
        <taxon>Dikarya</taxon>
        <taxon>Ascomycota</taxon>
        <taxon>Pezizomycotina</taxon>
        <taxon>Sordariomycetes</taxon>
        <taxon>Sordariomycetidae</taxon>
        <taxon>Sordariales</taxon>
        <taxon>Schizotheciaceae</taxon>
        <taxon>Schizothecium</taxon>
    </lineage>
</organism>
<feature type="compositionally biased region" description="Pro residues" evidence="1">
    <location>
        <begin position="95"/>
        <end position="115"/>
    </location>
</feature>
<accession>A0AA40F1D3</accession>
<feature type="compositionally biased region" description="Polar residues" evidence="1">
    <location>
        <begin position="685"/>
        <end position="696"/>
    </location>
</feature>
<feature type="region of interest" description="Disordered" evidence="1">
    <location>
        <begin position="328"/>
        <end position="348"/>
    </location>
</feature>
<feature type="region of interest" description="Disordered" evidence="1">
    <location>
        <begin position="843"/>
        <end position="959"/>
    </location>
</feature>
<feature type="region of interest" description="Disordered" evidence="1">
    <location>
        <begin position="132"/>
        <end position="302"/>
    </location>
</feature>
<feature type="compositionally biased region" description="Basic and acidic residues" evidence="1">
    <location>
        <begin position="880"/>
        <end position="892"/>
    </location>
</feature>
<name>A0AA40F1D3_9PEZI</name>
<evidence type="ECO:0000313" key="3">
    <source>
        <dbReference type="Proteomes" id="UP001172155"/>
    </source>
</evidence>
<feature type="compositionally biased region" description="Low complexity" evidence="1">
    <location>
        <begin position="900"/>
        <end position="912"/>
    </location>
</feature>
<feature type="compositionally biased region" description="Basic and acidic residues" evidence="1">
    <location>
        <begin position="60"/>
        <end position="79"/>
    </location>
</feature>
<feature type="compositionally biased region" description="Basic and acidic residues" evidence="1">
    <location>
        <begin position="673"/>
        <end position="684"/>
    </location>
</feature>
<dbReference type="AlphaFoldDB" id="A0AA40F1D3"/>
<feature type="compositionally biased region" description="Polar residues" evidence="1">
    <location>
        <begin position="251"/>
        <end position="260"/>
    </location>
</feature>
<feature type="region of interest" description="Disordered" evidence="1">
    <location>
        <begin position="383"/>
        <end position="430"/>
    </location>
</feature>
<feature type="compositionally biased region" description="Basic and acidic residues" evidence="1">
    <location>
        <begin position="399"/>
        <end position="412"/>
    </location>
</feature>
<comment type="caution">
    <text evidence="2">The sequence shown here is derived from an EMBL/GenBank/DDBJ whole genome shotgun (WGS) entry which is preliminary data.</text>
</comment>
<proteinExistence type="predicted"/>
<feature type="compositionally biased region" description="Polar residues" evidence="1">
    <location>
        <begin position="413"/>
        <end position="426"/>
    </location>
</feature>
<evidence type="ECO:0000256" key="1">
    <source>
        <dbReference type="SAM" id="MobiDB-lite"/>
    </source>
</evidence>
<feature type="compositionally biased region" description="Polar residues" evidence="1">
    <location>
        <begin position="654"/>
        <end position="665"/>
    </location>
</feature>
<keyword evidence="3" id="KW-1185">Reference proteome</keyword>
<feature type="region of interest" description="Disordered" evidence="1">
    <location>
        <begin position="627"/>
        <end position="712"/>
    </location>
</feature>
<reference evidence="2" key="1">
    <citation type="submission" date="2023-06" db="EMBL/GenBank/DDBJ databases">
        <title>Genome-scale phylogeny and comparative genomics of the fungal order Sordariales.</title>
        <authorList>
            <consortium name="Lawrence Berkeley National Laboratory"/>
            <person name="Hensen N."/>
            <person name="Bonometti L."/>
            <person name="Westerberg I."/>
            <person name="Brannstrom I.O."/>
            <person name="Guillou S."/>
            <person name="Cros-Aarteil S."/>
            <person name="Calhoun S."/>
            <person name="Haridas S."/>
            <person name="Kuo A."/>
            <person name="Mondo S."/>
            <person name="Pangilinan J."/>
            <person name="Riley R."/>
            <person name="LaButti K."/>
            <person name="Andreopoulos B."/>
            <person name="Lipzen A."/>
            <person name="Chen C."/>
            <person name="Yanf M."/>
            <person name="Daum C."/>
            <person name="Ng V."/>
            <person name="Clum A."/>
            <person name="Steindorff A."/>
            <person name="Ohm R."/>
            <person name="Martin F."/>
            <person name="Silar P."/>
            <person name="Natvig D."/>
            <person name="Lalanne C."/>
            <person name="Gautier V."/>
            <person name="Ament-velasquez S.L."/>
            <person name="Kruys A."/>
            <person name="Hutchinson M.I."/>
            <person name="Powell A.J."/>
            <person name="Barry K."/>
            <person name="Miller A.N."/>
            <person name="Grigoriev I.V."/>
            <person name="Debuchy R."/>
            <person name="Gladieux P."/>
            <person name="Thoren M.H."/>
            <person name="Johannesson H."/>
        </authorList>
    </citation>
    <scope>NUCLEOTIDE SEQUENCE</scope>
    <source>
        <strain evidence="2">SMH3187-1</strain>
    </source>
</reference>
<protein>
    <submittedName>
        <fullName evidence="2">Uncharacterized protein</fullName>
    </submittedName>
</protein>
<gene>
    <name evidence="2" type="ORF">B0T18DRAFT_321778</name>
</gene>
<feature type="compositionally biased region" description="Basic and acidic residues" evidence="1">
    <location>
        <begin position="223"/>
        <end position="245"/>
    </location>
</feature>
<feature type="region of interest" description="Disordered" evidence="1">
    <location>
        <begin position="551"/>
        <end position="580"/>
    </location>
</feature>
<dbReference type="EMBL" id="JAUKUD010000003">
    <property type="protein sequence ID" value="KAK0749412.1"/>
    <property type="molecule type" value="Genomic_DNA"/>
</dbReference>
<feature type="compositionally biased region" description="Basic and acidic residues" evidence="1">
    <location>
        <begin position="948"/>
        <end position="959"/>
    </location>
</feature>